<evidence type="ECO:0000256" key="1">
    <source>
        <dbReference type="SAM" id="SignalP"/>
    </source>
</evidence>
<accession>A0AAU8MQ70</accession>
<reference evidence="2" key="1">
    <citation type="submission" date="2024-06" db="EMBL/GenBank/DDBJ databases">
        <authorList>
            <person name="Li S."/>
        </authorList>
    </citation>
    <scope>NUCLEOTIDE SEQUENCE</scope>
    <source>
        <strain evidence="2">SR10</strain>
    </source>
</reference>
<name>A0AAU8MQ70_9GAMM</name>
<keyword evidence="1" id="KW-0732">Signal</keyword>
<dbReference type="EMBL" id="CP159925">
    <property type="protein sequence ID" value="XCO73764.1"/>
    <property type="molecule type" value="Genomic_DNA"/>
</dbReference>
<feature type="signal peptide" evidence="1">
    <location>
        <begin position="1"/>
        <end position="20"/>
    </location>
</feature>
<feature type="chain" id="PRO_5043369760" description="Lipoprotein" evidence="1">
    <location>
        <begin position="21"/>
        <end position="195"/>
    </location>
</feature>
<sequence>MSAAARALRPLVLAALALCAGCVAFERSPVAERRCDRDLPGYWRLRAEGIDKTLRIDARCHTEDWPGLRERPVALDLTGFAIGEDRYIVLSPAEAERAIGAEGRSLTGAAPAGAVFLVLYRIEDGRISAWLPDSQRALAAIARGELDGRKLEDRFALVQGDAERLRATLARHTDLLYDTRAKAMSLQRVPSKEHP</sequence>
<protein>
    <recommendedName>
        <fullName evidence="3">Lipoprotein</fullName>
    </recommendedName>
</protein>
<dbReference type="RefSeq" id="WP_363796662.1">
    <property type="nucleotide sequence ID" value="NZ_CP159925.1"/>
</dbReference>
<organism evidence="2">
    <name type="scientific">Lysobacter firmicutimachus</name>
    <dbReference type="NCBI Taxonomy" id="1792846"/>
    <lineage>
        <taxon>Bacteria</taxon>
        <taxon>Pseudomonadati</taxon>
        <taxon>Pseudomonadota</taxon>
        <taxon>Gammaproteobacteria</taxon>
        <taxon>Lysobacterales</taxon>
        <taxon>Lysobacteraceae</taxon>
        <taxon>Lysobacter</taxon>
    </lineage>
</organism>
<dbReference type="AlphaFoldDB" id="A0AAU8MQ70"/>
<proteinExistence type="predicted"/>
<evidence type="ECO:0000313" key="2">
    <source>
        <dbReference type="EMBL" id="XCO73764.1"/>
    </source>
</evidence>
<evidence type="ECO:0008006" key="3">
    <source>
        <dbReference type="Google" id="ProtNLM"/>
    </source>
</evidence>
<gene>
    <name evidence="2" type="ORF">ABU614_15385</name>
</gene>